<feature type="domain" description="UvrD-like helicase ATP-binding" evidence="14">
    <location>
        <begin position="14"/>
        <end position="295"/>
    </location>
</feature>
<dbReference type="PROSITE" id="PS51217">
    <property type="entry name" value="UVRD_HELICASE_CTER"/>
    <property type="match status" value="1"/>
</dbReference>
<dbReference type="Gene3D" id="1.10.486.10">
    <property type="entry name" value="PCRA, domain 4"/>
    <property type="match status" value="1"/>
</dbReference>
<evidence type="ECO:0000313" key="16">
    <source>
        <dbReference type="EMBL" id="RZF61066.1"/>
    </source>
</evidence>
<dbReference type="PANTHER" id="PTHR11070:SF2">
    <property type="entry name" value="ATP-DEPENDENT DNA HELICASE SRS2"/>
    <property type="match status" value="1"/>
</dbReference>
<comment type="catalytic activity">
    <reaction evidence="12">
        <text>ATP + H2O = ADP + phosphate + H(+)</text>
        <dbReference type="Rhea" id="RHEA:13065"/>
        <dbReference type="ChEBI" id="CHEBI:15377"/>
        <dbReference type="ChEBI" id="CHEBI:15378"/>
        <dbReference type="ChEBI" id="CHEBI:30616"/>
        <dbReference type="ChEBI" id="CHEBI:43474"/>
        <dbReference type="ChEBI" id="CHEBI:456216"/>
        <dbReference type="EC" id="5.6.2.4"/>
    </reaction>
</comment>
<protein>
    <recommendedName>
        <fullName evidence="10">DNA 3'-5' helicase</fullName>
        <ecNumber evidence="10">5.6.2.4</ecNumber>
    </recommendedName>
    <alternativeName>
        <fullName evidence="11">DNA 3'-5' helicase II</fullName>
    </alternativeName>
</protein>
<dbReference type="PROSITE" id="PS51198">
    <property type="entry name" value="UVRD_HELICASE_ATP_BIND"/>
    <property type="match status" value="1"/>
</dbReference>
<evidence type="ECO:0000256" key="13">
    <source>
        <dbReference type="PROSITE-ProRule" id="PRU00560"/>
    </source>
</evidence>
<dbReference type="InterPro" id="IPR014017">
    <property type="entry name" value="DNA_helicase_UvrD-like_C"/>
</dbReference>
<comment type="function">
    <text evidence="8">Has both ATPase and helicase activities. Unwinds DNA duplexes with 3' to 5' polarity with respect to the bound strand and initiates unwinding most effectively when a single-stranded region is present. Involved in the post-incision events of nucleotide excision repair and methyl-directed mismatch repair.</text>
</comment>
<dbReference type="SUPFAM" id="SSF52540">
    <property type="entry name" value="P-loop containing nucleoside triphosphate hydrolases"/>
    <property type="match status" value="1"/>
</dbReference>
<evidence type="ECO:0000256" key="7">
    <source>
        <dbReference type="ARBA" id="ARBA00023235"/>
    </source>
</evidence>
<proteinExistence type="inferred from homology"/>
<evidence type="ECO:0000256" key="2">
    <source>
        <dbReference type="ARBA" id="ARBA00022741"/>
    </source>
</evidence>
<dbReference type="Proteomes" id="UP000292085">
    <property type="component" value="Unassembled WGS sequence"/>
</dbReference>
<dbReference type="EMBL" id="SGIS01000039">
    <property type="protein sequence ID" value="RZF61066.1"/>
    <property type="molecule type" value="Genomic_DNA"/>
</dbReference>
<dbReference type="Pfam" id="PF13361">
    <property type="entry name" value="UvrD_C"/>
    <property type="match status" value="1"/>
</dbReference>
<dbReference type="Pfam" id="PF00580">
    <property type="entry name" value="UvrD-helicase"/>
    <property type="match status" value="1"/>
</dbReference>
<evidence type="ECO:0000256" key="5">
    <source>
        <dbReference type="ARBA" id="ARBA00022840"/>
    </source>
</evidence>
<accession>A0A4Q6XX53</accession>
<evidence type="ECO:0000313" key="17">
    <source>
        <dbReference type="Proteomes" id="UP000292085"/>
    </source>
</evidence>
<dbReference type="GO" id="GO:0005524">
    <property type="term" value="F:ATP binding"/>
    <property type="evidence" value="ECO:0007669"/>
    <property type="project" value="UniProtKB-UniRule"/>
</dbReference>
<dbReference type="EC" id="5.6.2.4" evidence="10"/>
<dbReference type="GO" id="GO:0016887">
    <property type="term" value="F:ATP hydrolysis activity"/>
    <property type="evidence" value="ECO:0007669"/>
    <property type="project" value="RHEA"/>
</dbReference>
<comment type="similarity">
    <text evidence="1">Belongs to the helicase family. UvrD subfamily.</text>
</comment>
<dbReference type="GO" id="GO:0003677">
    <property type="term" value="F:DNA binding"/>
    <property type="evidence" value="ECO:0007669"/>
    <property type="project" value="UniProtKB-KW"/>
</dbReference>
<organism evidence="16 17">
    <name type="scientific">Sphingomonas populi</name>
    <dbReference type="NCBI Taxonomy" id="2484750"/>
    <lineage>
        <taxon>Bacteria</taxon>
        <taxon>Pseudomonadati</taxon>
        <taxon>Pseudomonadota</taxon>
        <taxon>Alphaproteobacteria</taxon>
        <taxon>Sphingomonadales</taxon>
        <taxon>Sphingomonadaceae</taxon>
        <taxon>Sphingomonas</taxon>
    </lineage>
</organism>
<evidence type="ECO:0000256" key="12">
    <source>
        <dbReference type="ARBA" id="ARBA00048988"/>
    </source>
</evidence>
<feature type="domain" description="UvrD-like helicase C-terminal" evidence="15">
    <location>
        <begin position="296"/>
        <end position="563"/>
    </location>
</feature>
<dbReference type="AlphaFoldDB" id="A0A4Q6XX53"/>
<dbReference type="InterPro" id="IPR000212">
    <property type="entry name" value="DNA_helicase_UvrD/REP"/>
</dbReference>
<dbReference type="GO" id="GO:0033202">
    <property type="term" value="C:DNA helicase complex"/>
    <property type="evidence" value="ECO:0007669"/>
    <property type="project" value="TreeGrafter"/>
</dbReference>
<dbReference type="GO" id="GO:0005829">
    <property type="term" value="C:cytosol"/>
    <property type="evidence" value="ECO:0007669"/>
    <property type="project" value="TreeGrafter"/>
</dbReference>
<dbReference type="InterPro" id="IPR013986">
    <property type="entry name" value="DExx_box_DNA_helicase_dom_sf"/>
</dbReference>
<dbReference type="InterPro" id="IPR027417">
    <property type="entry name" value="P-loop_NTPase"/>
</dbReference>
<evidence type="ECO:0000256" key="10">
    <source>
        <dbReference type="ARBA" id="ARBA00034808"/>
    </source>
</evidence>
<dbReference type="Gene3D" id="3.40.50.300">
    <property type="entry name" value="P-loop containing nucleotide triphosphate hydrolases"/>
    <property type="match status" value="2"/>
</dbReference>
<dbReference type="CDD" id="cd18807">
    <property type="entry name" value="SF1_C_UvrD"/>
    <property type="match status" value="1"/>
</dbReference>
<dbReference type="GO" id="GO:0000725">
    <property type="term" value="P:recombinational repair"/>
    <property type="evidence" value="ECO:0007669"/>
    <property type="project" value="TreeGrafter"/>
</dbReference>
<dbReference type="RefSeq" id="WP_130159819.1">
    <property type="nucleotide sequence ID" value="NZ_SGIS01000039.1"/>
</dbReference>
<evidence type="ECO:0000259" key="15">
    <source>
        <dbReference type="PROSITE" id="PS51217"/>
    </source>
</evidence>
<keyword evidence="5 13" id="KW-0067">ATP-binding</keyword>
<dbReference type="PANTHER" id="PTHR11070">
    <property type="entry name" value="UVRD / RECB / PCRA DNA HELICASE FAMILY MEMBER"/>
    <property type="match status" value="1"/>
</dbReference>
<sequence length="766" mass="85178">MNIPASAPEPAYLKGLNAPQRDAVLTTEGPVLVLAGAGTGKTAALTARLGHLLATRRAYPSEILSVTFTNKAAREMRERVGRLVGDVVEGMPWLGTFHAIGAKMLRRHAELVGLQSNFSILDTDDQLRLLKQLVIAADIDEKRFPARSLAGLIDEWKNKGLVPREIDAGESERYANGRGGELYQQYQTRLAALNACDFGDLLLHMLTILKRDREVLADYQRRFKYIMVDEYQDTNSVQYLWLRLLAQERKNICCVGDDDQSIYSWRGAQVENILKFEKDFPGAKVIRLEQNYRSTPHILAAASGVIANNSGRLGKTLWTEEADGDKVRVFGVWDGPEEARRVGEEIEAAQRGGQSLDKIAILVRAQHQTREFEDRFIAIGMNYRIIGGFRFYERAEIRDALAYLRVVHQSADDLAFERIVNVPKRGLGDKAVQKLHMLARAENIPLSVAAARILDTDELTGAARKSLGNFVIDLARWRRMANDLPHAELARQILDESGYTGALQVEKSVEAAGRLENLTELVRAMEEYESLGAFLEHVSLVMDNEAQADEAKVTIMTIHAAKGLEYDTVFLVGWEEGLFPSQRAIDEGGNASLEEERRLAYVAITRARRRAIILHAANRRIYGQWTSSIPSRFVGELPAAHVESENSMSGGESLWRANWSERADPFADVARGTGRGPGWQRAAGVKDGGAFTSRTFSREPSRVVEARASAVSLGNKGRSDLAVGMRVFHQKFGYGAIAEIEGNKLEIDFDEAGRKRVMDTFVTLPA</sequence>
<evidence type="ECO:0000256" key="9">
    <source>
        <dbReference type="ARBA" id="ARBA00034617"/>
    </source>
</evidence>
<comment type="caution">
    <text evidence="16">The sequence shown here is derived from an EMBL/GenBank/DDBJ whole genome shotgun (WGS) entry which is preliminary data.</text>
</comment>
<dbReference type="OrthoDB" id="9806690at2"/>
<dbReference type="CDD" id="cd17932">
    <property type="entry name" value="DEXQc_UvrD"/>
    <property type="match status" value="1"/>
</dbReference>
<keyword evidence="7" id="KW-0413">Isomerase</keyword>
<keyword evidence="3 13" id="KW-0378">Hydrolase</keyword>
<name>A0A4Q6XX53_9SPHN</name>
<dbReference type="GO" id="GO:0043138">
    <property type="term" value="F:3'-5' DNA helicase activity"/>
    <property type="evidence" value="ECO:0007669"/>
    <property type="project" value="UniProtKB-EC"/>
</dbReference>
<evidence type="ECO:0000256" key="11">
    <source>
        <dbReference type="ARBA" id="ARBA00034923"/>
    </source>
</evidence>
<dbReference type="Gene3D" id="1.10.10.160">
    <property type="match status" value="1"/>
</dbReference>
<keyword evidence="2 13" id="KW-0547">Nucleotide-binding</keyword>
<keyword evidence="4 13" id="KW-0347">Helicase</keyword>
<evidence type="ECO:0000256" key="4">
    <source>
        <dbReference type="ARBA" id="ARBA00022806"/>
    </source>
</evidence>
<dbReference type="FunFam" id="3.40.50.300:FF:001890">
    <property type="entry name" value="DNA helicase"/>
    <property type="match status" value="1"/>
</dbReference>
<comment type="catalytic activity">
    <reaction evidence="9">
        <text>Couples ATP hydrolysis with the unwinding of duplex DNA by translocating in the 3'-5' direction.</text>
        <dbReference type="EC" id="5.6.2.4"/>
    </reaction>
</comment>
<dbReference type="InterPro" id="IPR014016">
    <property type="entry name" value="UvrD-like_ATP-bd"/>
</dbReference>
<reference evidence="16 17" key="1">
    <citation type="submission" date="2019-02" db="EMBL/GenBank/DDBJ databases">
        <authorList>
            <person name="Li Y."/>
        </authorList>
    </citation>
    <scope>NUCLEOTIDE SEQUENCE [LARGE SCALE GENOMIC DNA]</scope>
    <source>
        <strain evidence="16 17">3-7</strain>
    </source>
</reference>
<feature type="binding site" evidence="13">
    <location>
        <begin position="35"/>
        <end position="42"/>
    </location>
    <ligand>
        <name>ATP</name>
        <dbReference type="ChEBI" id="CHEBI:30616"/>
    </ligand>
</feature>
<evidence type="ECO:0000256" key="3">
    <source>
        <dbReference type="ARBA" id="ARBA00022801"/>
    </source>
</evidence>
<gene>
    <name evidence="16" type="ORF">EWE75_19720</name>
</gene>
<evidence type="ECO:0000256" key="1">
    <source>
        <dbReference type="ARBA" id="ARBA00009922"/>
    </source>
</evidence>
<dbReference type="FunFam" id="1.10.486.10:FF:000003">
    <property type="entry name" value="ATP-dependent DNA helicase"/>
    <property type="match status" value="1"/>
</dbReference>
<keyword evidence="6" id="KW-0238">DNA-binding</keyword>
<evidence type="ECO:0000256" key="6">
    <source>
        <dbReference type="ARBA" id="ARBA00023125"/>
    </source>
</evidence>
<keyword evidence="17" id="KW-1185">Reference proteome</keyword>
<evidence type="ECO:0000256" key="8">
    <source>
        <dbReference type="ARBA" id="ARBA00025289"/>
    </source>
</evidence>
<evidence type="ECO:0000259" key="14">
    <source>
        <dbReference type="PROSITE" id="PS51198"/>
    </source>
</evidence>